<dbReference type="InterPro" id="IPR036942">
    <property type="entry name" value="Beta-barrel_TonB_sf"/>
</dbReference>
<feature type="domain" description="TonB-dependent receptor plug" evidence="9">
    <location>
        <begin position="119"/>
        <end position="227"/>
    </location>
</feature>
<evidence type="ECO:0000256" key="3">
    <source>
        <dbReference type="ARBA" id="ARBA00022452"/>
    </source>
</evidence>
<dbReference type="Proteomes" id="UP000310760">
    <property type="component" value="Unassembled WGS sequence"/>
</dbReference>
<dbReference type="PANTHER" id="PTHR30069">
    <property type="entry name" value="TONB-DEPENDENT OUTER MEMBRANE RECEPTOR"/>
    <property type="match status" value="1"/>
</dbReference>
<dbReference type="SUPFAM" id="SSF49464">
    <property type="entry name" value="Carboxypeptidase regulatory domain-like"/>
    <property type="match status" value="1"/>
</dbReference>
<evidence type="ECO:0000259" key="9">
    <source>
        <dbReference type="Pfam" id="PF07715"/>
    </source>
</evidence>
<comment type="subcellular location">
    <subcellularLocation>
        <location evidence="1 7">Cell outer membrane</location>
        <topology evidence="1 7">Multi-pass membrane protein</topology>
    </subcellularLocation>
</comment>
<dbReference type="PROSITE" id="PS52016">
    <property type="entry name" value="TONB_DEPENDENT_REC_3"/>
    <property type="match status" value="1"/>
</dbReference>
<dbReference type="Gene3D" id="2.170.130.10">
    <property type="entry name" value="TonB-dependent receptor, plug domain"/>
    <property type="match status" value="1"/>
</dbReference>
<organism evidence="10 11">
    <name type="scientific">Phocaeicola sartorii</name>
    <dbReference type="NCBI Taxonomy" id="671267"/>
    <lineage>
        <taxon>Bacteria</taxon>
        <taxon>Pseudomonadati</taxon>
        <taxon>Bacteroidota</taxon>
        <taxon>Bacteroidia</taxon>
        <taxon>Bacteroidales</taxon>
        <taxon>Bacteroidaceae</taxon>
        <taxon>Phocaeicola</taxon>
    </lineage>
</organism>
<feature type="chain" id="PRO_5020998463" evidence="8">
    <location>
        <begin position="27"/>
        <end position="1013"/>
    </location>
</feature>
<dbReference type="PANTHER" id="PTHR30069:SF37">
    <property type="entry name" value="FERRIC VIBRIOBACTIN RECEPTOR VIUA"/>
    <property type="match status" value="1"/>
</dbReference>
<evidence type="ECO:0000313" key="10">
    <source>
        <dbReference type="EMBL" id="TGY71973.1"/>
    </source>
</evidence>
<dbReference type="EMBL" id="SRYJ01000008">
    <property type="protein sequence ID" value="TGY71973.1"/>
    <property type="molecule type" value="Genomic_DNA"/>
</dbReference>
<dbReference type="Pfam" id="PF13715">
    <property type="entry name" value="CarbopepD_reg_2"/>
    <property type="match status" value="1"/>
</dbReference>
<comment type="similarity">
    <text evidence="7">Belongs to the TonB-dependent receptor family.</text>
</comment>
<keyword evidence="2 7" id="KW-0813">Transport</keyword>
<feature type="signal peptide" evidence="8">
    <location>
        <begin position="1"/>
        <end position="26"/>
    </location>
</feature>
<keyword evidence="3 7" id="KW-1134">Transmembrane beta strand</keyword>
<protein>
    <submittedName>
        <fullName evidence="10">TonB-dependent receptor</fullName>
    </submittedName>
</protein>
<evidence type="ECO:0000256" key="5">
    <source>
        <dbReference type="ARBA" id="ARBA00023136"/>
    </source>
</evidence>
<comment type="caution">
    <text evidence="10">The sequence shown here is derived from an EMBL/GenBank/DDBJ whole genome shotgun (WGS) entry which is preliminary data.</text>
</comment>
<dbReference type="FunFam" id="2.60.40.1120:FF:000003">
    <property type="entry name" value="Outer membrane protein Omp121"/>
    <property type="match status" value="1"/>
</dbReference>
<dbReference type="NCBIfam" id="TIGR04057">
    <property type="entry name" value="SusC_RagA_signa"/>
    <property type="match status" value="1"/>
</dbReference>
<keyword evidence="5 7" id="KW-0472">Membrane</keyword>
<proteinExistence type="inferred from homology"/>
<dbReference type="GO" id="GO:0044718">
    <property type="term" value="P:siderophore transmembrane transport"/>
    <property type="evidence" value="ECO:0007669"/>
    <property type="project" value="TreeGrafter"/>
</dbReference>
<dbReference type="GO" id="GO:0009279">
    <property type="term" value="C:cell outer membrane"/>
    <property type="evidence" value="ECO:0007669"/>
    <property type="project" value="UniProtKB-SubCell"/>
</dbReference>
<keyword evidence="4 7" id="KW-0812">Transmembrane</keyword>
<evidence type="ECO:0000256" key="4">
    <source>
        <dbReference type="ARBA" id="ARBA00022692"/>
    </source>
</evidence>
<keyword evidence="8" id="KW-0732">Signal</keyword>
<dbReference type="InterPro" id="IPR023997">
    <property type="entry name" value="TonB-dep_OMP_SusC/RagA_CS"/>
</dbReference>
<dbReference type="InterPro" id="IPR012910">
    <property type="entry name" value="Plug_dom"/>
</dbReference>
<dbReference type="Pfam" id="PF07715">
    <property type="entry name" value="Plug"/>
    <property type="match status" value="1"/>
</dbReference>
<dbReference type="FunFam" id="2.170.130.10:FF:000003">
    <property type="entry name" value="SusC/RagA family TonB-linked outer membrane protein"/>
    <property type="match status" value="1"/>
</dbReference>
<dbReference type="SUPFAM" id="SSF56935">
    <property type="entry name" value="Porins"/>
    <property type="match status" value="1"/>
</dbReference>
<dbReference type="GO" id="GO:0015344">
    <property type="term" value="F:siderophore uptake transmembrane transporter activity"/>
    <property type="evidence" value="ECO:0007669"/>
    <property type="project" value="TreeGrafter"/>
</dbReference>
<dbReference type="AlphaFoldDB" id="A0A4S2FRY9"/>
<keyword evidence="10" id="KW-0675">Receptor</keyword>
<keyword evidence="6 7" id="KW-0998">Cell outer membrane</keyword>
<dbReference type="Gene3D" id="2.60.40.1120">
    <property type="entry name" value="Carboxypeptidase-like, regulatory domain"/>
    <property type="match status" value="1"/>
</dbReference>
<evidence type="ECO:0000256" key="8">
    <source>
        <dbReference type="SAM" id="SignalP"/>
    </source>
</evidence>
<dbReference type="InterPro" id="IPR039426">
    <property type="entry name" value="TonB-dep_rcpt-like"/>
</dbReference>
<evidence type="ECO:0000256" key="6">
    <source>
        <dbReference type="ARBA" id="ARBA00023237"/>
    </source>
</evidence>
<evidence type="ECO:0000256" key="1">
    <source>
        <dbReference type="ARBA" id="ARBA00004571"/>
    </source>
</evidence>
<dbReference type="InterPro" id="IPR008969">
    <property type="entry name" value="CarboxyPept-like_regulatory"/>
</dbReference>
<dbReference type="Gene3D" id="2.40.170.20">
    <property type="entry name" value="TonB-dependent receptor, beta-barrel domain"/>
    <property type="match status" value="1"/>
</dbReference>
<sequence>MKRQRQKLFRVFLAGVLMLFSFMAYAQERTVTGRVYDSSGESIIGASVVVQGTMQGVVTDMDGAFQLKVQPSQSLVISFLGYKDVILPVGNKNDFKIILEEDSKKLDEVVVVGYATQKKVNLTGSVASVSAKDIQDIPVANTTTLLQGRLPGLVLTQNGAQAGNDNPEIRIRGIGTFGNNNPMVLIDGVEGSISQIAEIPSADIESISVLKDAASAAIYGVRAANGVILITTKRGQASSKVKVSYSGSYTLQTPGIVPDYVDSYNWALMKNEVNPGTFSSEALQKLKDGSDPDHYANTNWLDAVLRNASMHQHHLSVSGGNENTHFMTSVAYSNQDGIMMKTGVERFSFRSNIDTRYKRFTFGLNLSGNKNNVTAPAVAPSGEGGIMRYVSWFTRPTVPVMYSNGHYGYVDGSSLSAELMKNPVESMSLGHRSNEYWRFNGKAFAGIDLWDGLKFQTSFAYAFDLNATKSYSPKSPARYDAEGNIRKAAGETNKEEDYWYRNATWTNENLLTYNKQFDKHNVSVLLGHSVIGSRFYRTTASIQGFPTENIYELDGGTINPGAKGNSEEYKLQSFFGRVNYSYDDRYLFEFNVRHDGSSRMPKANRYATFPSVSGGWVFSNEEFMKDYKNFSLGKLRLSWGKLGNQEIGNYAYAATLGASGNYFFDQNGDKQAGMVQTSVPNENIKWETTRSINVALDLGFFNNRIQTTFEWFDKKTSDILMQLAMPGIFLGSLNAPYQNVGAVRNRGWEWNVNYSDSKGDWAWNAGFNLSHVKNEILEMGGLEETISGQTINRIGNSIGAYFGYKAIGIYRTEADLQRTNSKGEVIKQNGVAPKLGDIMYADLNDDGNITADDRDIIGNPFPKYSYSFNLGASWKNFDLSTFWQGVGGIYRYSWETSTDIRGNLTERWLDRYSADNVNASMPALGNTMNDSYSSFWLENSSYLRLKNLEFGYTFRQPGLAKVGVSSIRVYFAGSNLLTFTSLKNWDPEKTSGDARNDVHPNMRTYSFGLNIQF</sequence>
<dbReference type="InterPro" id="IPR023996">
    <property type="entry name" value="TonB-dep_OMP_SusC/RagA"/>
</dbReference>
<reference evidence="10 11" key="1">
    <citation type="submission" date="2019-04" db="EMBL/GenBank/DDBJ databases">
        <title>Microbes associate with the intestines of laboratory mice.</title>
        <authorList>
            <person name="Navarre W."/>
            <person name="Wong E."/>
            <person name="Huang K."/>
            <person name="Tropini C."/>
            <person name="Ng K."/>
            <person name="Yu B."/>
        </authorList>
    </citation>
    <scope>NUCLEOTIDE SEQUENCE [LARGE SCALE GENOMIC DNA]</scope>
    <source>
        <strain evidence="10 11">NM22_B1</strain>
    </source>
</reference>
<name>A0A4S2FRY9_9BACT</name>
<evidence type="ECO:0000313" key="11">
    <source>
        <dbReference type="Proteomes" id="UP000310760"/>
    </source>
</evidence>
<dbReference type="RefSeq" id="WP_135950657.1">
    <property type="nucleotide sequence ID" value="NZ_CASZDM010000013.1"/>
</dbReference>
<dbReference type="NCBIfam" id="TIGR04056">
    <property type="entry name" value="OMP_RagA_SusC"/>
    <property type="match status" value="1"/>
</dbReference>
<accession>A0A4S2FRY9</accession>
<evidence type="ECO:0000256" key="2">
    <source>
        <dbReference type="ARBA" id="ARBA00022448"/>
    </source>
</evidence>
<evidence type="ECO:0000256" key="7">
    <source>
        <dbReference type="PROSITE-ProRule" id="PRU01360"/>
    </source>
</evidence>
<gene>
    <name evidence="10" type="ORF">E5339_05235</name>
</gene>
<dbReference type="InterPro" id="IPR037066">
    <property type="entry name" value="Plug_dom_sf"/>
</dbReference>